<keyword evidence="1" id="KW-0812">Transmembrane</keyword>
<dbReference type="AlphaFoldDB" id="A0A420E0K0"/>
<name>A0A420E0K0_9FLAO</name>
<keyword evidence="3" id="KW-1185">Reference proteome</keyword>
<protein>
    <submittedName>
        <fullName evidence="2">Uncharacterized protein</fullName>
    </submittedName>
</protein>
<dbReference type="EMBL" id="RAQM01000009">
    <property type="protein sequence ID" value="RKF03568.1"/>
    <property type="molecule type" value="Genomic_DNA"/>
</dbReference>
<comment type="caution">
    <text evidence="2">The sequence shown here is derived from an EMBL/GenBank/DDBJ whole genome shotgun (WGS) entry which is preliminary data.</text>
</comment>
<sequence>MLEKLLKILTMGNDSTLEKGIKKLLIFLGLLIASPLVLSIAFKALRIFKEAPKVFFAYSLLTIGVSLTLFTVYFGFKTFKTLLDYLFEKK</sequence>
<feature type="transmembrane region" description="Helical" evidence="1">
    <location>
        <begin position="20"/>
        <end position="42"/>
    </location>
</feature>
<reference evidence="2 3" key="1">
    <citation type="submission" date="2018-09" db="EMBL/GenBank/DDBJ databases">
        <title>Genomic Encyclopedia of Archaeal and Bacterial Type Strains, Phase II (KMG-II): from individual species to whole genera.</title>
        <authorList>
            <person name="Goeker M."/>
        </authorList>
    </citation>
    <scope>NUCLEOTIDE SEQUENCE [LARGE SCALE GENOMIC DNA]</scope>
    <source>
        <strain evidence="2 3">DSM 16505</strain>
    </source>
</reference>
<keyword evidence="1" id="KW-1133">Transmembrane helix</keyword>
<proteinExistence type="predicted"/>
<evidence type="ECO:0000313" key="3">
    <source>
        <dbReference type="Proteomes" id="UP000285780"/>
    </source>
</evidence>
<dbReference type="Pfam" id="PF19589">
    <property type="entry name" value="DUF6095"/>
    <property type="match status" value="1"/>
</dbReference>
<accession>A0A420E0K0</accession>
<evidence type="ECO:0000256" key="1">
    <source>
        <dbReference type="SAM" id="Phobius"/>
    </source>
</evidence>
<dbReference type="InterPro" id="IPR046077">
    <property type="entry name" value="DUF6095"/>
</dbReference>
<dbReference type="Proteomes" id="UP000285780">
    <property type="component" value="Unassembled WGS sequence"/>
</dbReference>
<feature type="transmembrane region" description="Helical" evidence="1">
    <location>
        <begin position="54"/>
        <end position="76"/>
    </location>
</feature>
<organism evidence="2 3">
    <name type="scientific">Tenacibaculum lutimaris</name>
    <dbReference type="NCBI Taxonomy" id="285258"/>
    <lineage>
        <taxon>Bacteria</taxon>
        <taxon>Pseudomonadati</taxon>
        <taxon>Bacteroidota</taxon>
        <taxon>Flavobacteriia</taxon>
        <taxon>Flavobacteriales</taxon>
        <taxon>Flavobacteriaceae</taxon>
        <taxon>Tenacibaculum</taxon>
    </lineage>
</organism>
<gene>
    <name evidence="2" type="ORF">C8N26_1957</name>
</gene>
<keyword evidence="1" id="KW-0472">Membrane</keyword>
<evidence type="ECO:0000313" key="2">
    <source>
        <dbReference type="EMBL" id="RKF03568.1"/>
    </source>
</evidence>